<name>A0A7X1HY50_9ACTN</name>
<sequence length="116" mass="12401">MATFPTVSGGSYSRLLKTFREVPPRRGLVGKAVPPLATGHMTGHGTLLHEALRTVLRSVDATAVVPGCFLTERAARSLRASRYAHARGQLARGTELLRRATARLPQRAAGDTRSAA</sequence>
<dbReference type="Gene3D" id="3.40.50.360">
    <property type="match status" value="1"/>
</dbReference>
<proteinExistence type="predicted"/>
<reference evidence="2 3" key="1">
    <citation type="submission" date="2020-08" db="EMBL/GenBank/DDBJ databases">
        <title>Whole-Genome Sequence of French Clinical Streptomyces mexicanus Strain Q0842.</title>
        <authorList>
            <person name="Boxberger M."/>
            <person name="La Scola B."/>
        </authorList>
    </citation>
    <scope>NUCLEOTIDE SEQUENCE [LARGE SCALE GENOMIC DNA]</scope>
    <source>
        <strain evidence="2 3">Marseille-Q0842</strain>
    </source>
</reference>
<evidence type="ECO:0000256" key="1">
    <source>
        <dbReference type="SAM" id="MobiDB-lite"/>
    </source>
</evidence>
<feature type="region of interest" description="Disordered" evidence="1">
    <location>
        <begin position="97"/>
        <end position="116"/>
    </location>
</feature>
<dbReference type="EMBL" id="JACMHY010000003">
    <property type="protein sequence ID" value="MBC2865186.1"/>
    <property type="molecule type" value="Genomic_DNA"/>
</dbReference>
<evidence type="ECO:0000313" key="3">
    <source>
        <dbReference type="Proteomes" id="UP000517694"/>
    </source>
</evidence>
<protein>
    <submittedName>
        <fullName evidence="2">Uncharacterized protein</fullName>
    </submittedName>
</protein>
<dbReference type="RefSeq" id="WP_159674794.1">
    <property type="nucleotide sequence ID" value="NZ_JACMHY010000003.1"/>
</dbReference>
<gene>
    <name evidence="2" type="ORF">H1R13_09310</name>
</gene>
<organism evidence="2 3">
    <name type="scientific">Streptomyces mexicanus</name>
    <dbReference type="NCBI Taxonomy" id="178566"/>
    <lineage>
        <taxon>Bacteria</taxon>
        <taxon>Bacillati</taxon>
        <taxon>Actinomycetota</taxon>
        <taxon>Actinomycetes</taxon>
        <taxon>Kitasatosporales</taxon>
        <taxon>Streptomycetaceae</taxon>
        <taxon>Streptomyces</taxon>
    </lineage>
</organism>
<dbReference type="OrthoDB" id="1643408at2"/>
<dbReference type="InterPro" id="IPR029039">
    <property type="entry name" value="Flavoprotein-like_sf"/>
</dbReference>
<accession>A0A7X1HY50</accession>
<evidence type="ECO:0000313" key="2">
    <source>
        <dbReference type="EMBL" id="MBC2865186.1"/>
    </source>
</evidence>
<dbReference type="AlphaFoldDB" id="A0A7X1HY50"/>
<dbReference type="Proteomes" id="UP000517694">
    <property type="component" value="Unassembled WGS sequence"/>
</dbReference>
<keyword evidence="3" id="KW-1185">Reference proteome</keyword>
<comment type="caution">
    <text evidence="2">The sequence shown here is derived from an EMBL/GenBank/DDBJ whole genome shotgun (WGS) entry which is preliminary data.</text>
</comment>